<protein>
    <submittedName>
        <fullName evidence="1">Uncharacterized protein</fullName>
    </submittedName>
</protein>
<proteinExistence type="predicted"/>
<accession>A0A7S4JLC8</accession>
<dbReference type="AlphaFoldDB" id="A0A7S4JLC8"/>
<organism evidence="1">
    <name type="scientific">Guillardia theta</name>
    <name type="common">Cryptophyte</name>
    <name type="synonym">Cryptomonas phi</name>
    <dbReference type="NCBI Taxonomy" id="55529"/>
    <lineage>
        <taxon>Eukaryota</taxon>
        <taxon>Cryptophyceae</taxon>
        <taxon>Pyrenomonadales</taxon>
        <taxon>Geminigeraceae</taxon>
        <taxon>Guillardia</taxon>
    </lineage>
</organism>
<name>A0A7S4JLC8_GUITH</name>
<sequence>MMLLHRYKCNDVMGTTSLPLARNLRVVTEDESICLIAYSIGPTHRYQSSENGGTNFSSMVENALQVNRSRERVIRTSNGSLEQPLLCLEISMADGKLLLPGYRISPQM</sequence>
<dbReference type="EMBL" id="HBKN01008125">
    <property type="protein sequence ID" value="CAE2267320.1"/>
    <property type="molecule type" value="Transcribed_RNA"/>
</dbReference>
<evidence type="ECO:0000313" key="1">
    <source>
        <dbReference type="EMBL" id="CAE2267320.1"/>
    </source>
</evidence>
<reference evidence="1" key="1">
    <citation type="submission" date="2021-01" db="EMBL/GenBank/DDBJ databases">
        <authorList>
            <person name="Corre E."/>
            <person name="Pelletier E."/>
            <person name="Niang G."/>
            <person name="Scheremetjew M."/>
            <person name="Finn R."/>
            <person name="Kale V."/>
            <person name="Holt S."/>
            <person name="Cochrane G."/>
            <person name="Meng A."/>
            <person name="Brown T."/>
            <person name="Cohen L."/>
        </authorList>
    </citation>
    <scope>NUCLEOTIDE SEQUENCE</scope>
    <source>
        <strain evidence="1">CCMP 2712</strain>
    </source>
</reference>
<gene>
    <name evidence="1" type="ORF">GTHE00462_LOCUS6406</name>
</gene>